<feature type="binding site" evidence="8">
    <location>
        <position position="101"/>
    </location>
    <ligand>
        <name>a divalent metal cation</name>
        <dbReference type="ChEBI" id="CHEBI:60240"/>
        <label>1</label>
    </ligand>
</feature>
<comment type="cofactor">
    <cofactor evidence="3">
        <name>Fe(2+)</name>
        <dbReference type="ChEBI" id="CHEBI:29033"/>
    </cofactor>
</comment>
<keyword evidence="12" id="KW-1185">Reference proteome</keyword>
<evidence type="ECO:0000256" key="9">
    <source>
        <dbReference type="RuleBase" id="RU003653"/>
    </source>
</evidence>
<dbReference type="InterPro" id="IPR000994">
    <property type="entry name" value="Pept_M24"/>
</dbReference>
<dbReference type="GO" id="GO:0070006">
    <property type="term" value="F:metalloaminopeptidase activity"/>
    <property type="evidence" value="ECO:0007669"/>
    <property type="project" value="UniProtKB-UniRule"/>
</dbReference>
<evidence type="ECO:0000256" key="4">
    <source>
        <dbReference type="ARBA" id="ARBA00022438"/>
    </source>
</evidence>
<feature type="domain" description="Peptidase M24" evidence="10">
    <location>
        <begin position="14"/>
        <end position="213"/>
    </location>
</feature>
<gene>
    <name evidence="8" type="primary">map</name>
    <name evidence="11" type="ORF">GCM10009039_05520</name>
</gene>
<feature type="binding site" evidence="8">
    <location>
        <position position="283"/>
    </location>
    <ligand>
        <name>a divalent metal cation</name>
        <dbReference type="ChEBI" id="CHEBI:60240"/>
        <label>1</label>
    </ligand>
</feature>
<reference evidence="11" key="1">
    <citation type="journal article" date="2014" name="Int. J. Syst. Evol. Microbiol.">
        <title>Complete genome sequence of Corynebacterium casei LMG S-19264T (=DSM 44701T), isolated from a smear-ripened cheese.</title>
        <authorList>
            <consortium name="US DOE Joint Genome Institute (JGI-PGF)"/>
            <person name="Walter F."/>
            <person name="Albersmeier A."/>
            <person name="Kalinowski J."/>
            <person name="Ruckert C."/>
        </authorList>
    </citation>
    <scope>NUCLEOTIDE SEQUENCE</scope>
    <source>
        <strain evidence="11">JCM 19596</strain>
    </source>
</reference>
<evidence type="ECO:0000259" key="10">
    <source>
        <dbReference type="Pfam" id="PF00557"/>
    </source>
</evidence>
<dbReference type="SUPFAM" id="SSF55920">
    <property type="entry name" value="Creatinase/aminopeptidase"/>
    <property type="match status" value="1"/>
</dbReference>
<dbReference type="EMBL" id="BMPG01000001">
    <property type="protein sequence ID" value="GGL50258.1"/>
    <property type="molecule type" value="Genomic_DNA"/>
</dbReference>
<dbReference type="PANTHER" id="PTHR45777:SF2">
    <property type="entry name" value="METHIONINE AMINOPEPTIDASE 2"/>
    <property type="match status" value="1"/>
</dbReference>
<feature type="binding site" evidence="8">
    <location>
        <position position="71"/>
    </location>
    <ligand>
        <name>substrate</name>
    </ligand>
</feature>
<dbReference type="GO" id="GO:0004239">
    <property type="term" value="F:initiator methionyl aminopeptidase activity"/>
    <property type="evidence" value="ECO:0007669"/>
    <property type="project" value="UniProtKB-UniRule"/>
</dbReference>
<dbReference type="InterPro" id="IPR001714">
    <property type="entry name" value="Pept_M24_MAP"/>
</dbReference>
<evidence type="ECO:0000256" key="7">
    <source>
        <dbReference type="ARBA" id="ARBA00022801"/>
    </source>
</evidence>
<dbReference type="Gene3D" id="3.90.230.10">
    <property type="entry name" value="Creatinase/methionine aminopeptidase superfamily"/>
    <property type="match status" value="1"/>
</dbReference>
<proteinExistence type="inferred from homology"/>
<protein>
    <recommendedName>
        <fullName evidence="8 9">Methionine aminopeptidase</fullName>
        <shortName evidence="8">MAP</shortName>
        <shortName evidence="8">MetAP</shortName>
        <ecNumber evidence="8 9">3.4.11.18</ecNumber>
    </recommendedName>
    <alternativeName>
        <fullName evidence="8">Peptidase M</fullName>
    </alternativeName>
</protein>
<feature type="binding site" evidence="8">
    <location>
        <position position="90"/>
    </location>
    <ligand>
        <name>a divalent metal cation</name>
        <dbReference type="ChEBI" id="CHEBI:60240"/>
        <label>1</label>
    </ligand>
</feature>
<dbReference type="InterPro" id="IPR036390">
    <property type="entry name" value="WH_DNA-bd_sf"/>
</dbReference>
<sequence length="298" mass="32264">MTDTVELGSEAYEQYVEAGEILVEVMDEAEARVEVGATHLEVAEFAEEKIEELGGEPAFPVNISVNEEASHASPGADDDTEFGEDVVCLDVGVHVDGYIADAARTVDLTGEQTELVEAAEEALEAGLDVVEAGVHTGEIGAEVEDVIRAYGYNPIINLTGHGLAHWDAHTGPNVPNRGTEEGTVLEAGDVLAIEPFATTGSGRVTEGSKTEIYSLKSTRGVRNRQARQILDTVEDEYRELPFAARWLDGGRTEMALRRLVMNDSLRSYPVLKEDDGELVSQAEHTIIVTEDGHERTTE</sequence>
<feature type="binding site" evidence="8">
    <location>
        <position position="169"/>
    </location>
    <ligand>
        <name>substrate</name>
    </ligand>
</feature>
<organism evidence="11 12">
    <name type="scientific">Halocalculus aciditolerans</name>
    <dbReference type="NCBI Taxonomy" id="1383812"/>
    <lineage>
        <taxon>Archaea</taxon>
        <taxon>Methanobacteriati</taxon>
        <taxon>Methanobacteriota</taxon>
        <taxon>Stenosarchaea group</taxon>
        <taxon>Halobacteria</taxon>
        <taxon>Halobacteriales</taxon>
        <taxon>Halobacteriaceae</taxon>
        <taxon>Halocalculus</taxon>
    </lineage>
</organism>
<dbReference type="GO" id="GO:0006508">
    <property type="term" value="P:proteolysis"/>
    <property type="evidence" value="ECO:0007669"/>
    <property type="project" value="UniProtKB-KW"/>
</dbReference>
<feature type="binding site" evidence="8">
    <location>
        <position position="194"/>
    </location>
    <ligand>
        <name>a divalent metal cation</name>
        <dbReference type="ChEBI" id="CHEBI:60240"/>
        <label>2</label>
        <note>catalytic</note>
    </ligand>
</feature>
<dbReference type="EC" id="3.4.11.18" evidence="8 9"/>
<dbReference type="PRINTS" id="PR00599">
    <property type="entry name" value="MAPEPTIDASE"/>
</dbReference>
<dbReference type="OrthoDB" id="372008at2157"/>
<comment type="subunit">
    <text evidence="8">Monomer.</text>
</comment>
<dbReference type="InterPro" id="IPR050247">
    <property type="entry name" value="Met_Aminopeptidase_Type2"/>
</dbReference>
<comment type="caution">
    <text evidence="11">The sequence shown here is derived from an EMBL/GenBank/DDBJ whole genome shotgun (WGS) entry which is preliminary data.</text>
</comment>
<dbReference type="GO" id="GO:0005737">
    <property type="term" value="C:cytoplasm"/>
    <property type="evidence" value="ECO:0007669"/>
    <property type="project" value="TreeGrafter"/>
</dbReference>
<evidence type="ECO:0000256" key="2">
    <source>
        <dbReference type="ARBA" id="ARBA00001936"/>
    </source>
</evidence>
<dbReference type="Gene3D" id="1.10.10.10">
    <property type="entry name" value="Winged helix-like DNA-binding domain superfamily/Winged helix DNA-binding domain"/>
    <property type="match status" value="1"/>
</dbReference>
<dbReference type="Pfam" id="PF00557">
    <property type="entry name" value="Peptidase_M24"/>
    <property type="match status" value="1"/>
</dbReference>
<evidence type="ECO:0000256" key="5">
    <source>
        <dbReference type="ARBA" id="ARBA00022670"/>
    </source>
</evidence>
<feature type="binding site" evidence="8">
    <location>
        <position position="283"/>
    </location>
    <ligand>
        <name>a divalent metal cation</name>
        <dbReference type="ChEBI" id="CHEBI:60240"/>
        <label>2</label>
        <note>catalytic</note>
    </ligand>
</feature>
<reference evidence="11" key="2">
    <citation type="submission" date="2020-09" db="EMBL/GenBank/DDBJ databases">
        <authorList>
            <person name="Sun Q."/>
            <person name="Ohkuma M."/>
        </authorList>
    </citation>
    <scope>NUCLEOTIDE SEQUENCE</scope>
    <source>
        <strain evidence="11">JCM 19596</strain>
    </source>
</reference>
<dbReference type="PANTHER" id="PTHR45777">
    <property type="entry name" value="METHIONINE AMINOPEPTIDASE 2"/>
    <property type="match status" value="1"/>
</dbReference>
<keyword evidence="4 8" id="KW-0031">Aminopeptidase</keyword>
<dbReference type="SUPFAM" id="SSF46785">
    <property type="entry name" value="Winged helix' DNA-binding domain"/>
    <property type="match status" value="1"/>
</dbReference>
<dbReference type="InterPro" id="IPR002468">
    <property type="entry name" value="Pept_M24A_MAP2"/>
</dbReference>
<dbReference type="InterPro" id="IPR036005">
    <property type="entry name" value="Creatinase/aminopeptidase-like"/>
</dbReference>
<accession>A0A830F2Z4</accession>
<dbReference type="NCBIfam" id="TIGR00501">
    <property type="entry name" value="met_pdase_II"/>
    <property type="match status" value="1"/>
</dbReference>
<name>A0A830F2Z4_9EURY</name>
<keyword evidence="6 8" id="KW-0479">Metal-binding</keyword>
<dbReference type="AlphaFoldDB" id="A0A830F2Z4"/>
<keyword evidence="5 8" id="KW-0645">Protease</keyword>
<keyword evidence="7 8" id="KW-0378">Hydrolase</keyword>
<evidence type="ECO:0000313" key="11">
    <source>
        <dbReference type="EMBL" id="GGL50258.1"/>
    </source>
</evidence>
<comment type="cofactor">
    <cofactor evidence="8">
        <name>Co(2+)</name>
        <dbReference type="ChEBI" id="CHEBI:48828"/>
    </cofactor>
    <cofactor evidence="8">
        <name>Zn(2+)</name>
        <dbReference type="ChEBI" id="CHEBI:29105"/>
    </cofactor>
    <cofactor evidence="8">
        <name>Mn(2+)</name>
        <dbReference type="ChEBI" id="CHEBI:29035"/>
    </cofactor>
    <cofactor evidence="8">
        <name>Fe(2+)</name>
        <dbReference type="ChEBI" id="CHEBI:29033"/>
    </cofactor>
    <text evidence="8">Binds 2 divalent metal cations per subunit. Has a high-affinity and a low affinity metal-binding site. The true nature of the physiological cofactor is under debate. The enzyme is active with cobalt, zinc, manganese or divalent iron ions. Most likely, methionine aminopeptidases function as mononuclear Fe(2+)-metalloproteases under physiological conditions, and the catalytically relevant metal-binding site has been assigned to the histidine-containing high-affinity site.</text>
</comment>
<evidence type="ECO:0000256" key="8">
    <source>
        <dbReference type="HAMAP-Rule" id="MF_01975"/>
    </source>
</evidence>
<evidence type="ECO:0000256" key="6">
    <source>
        <dbReference type="ARBA" id="ARBA00022723"/>
    </source>
</evidence>
<evidence type="ECO:0000256" key="1">
    <source>
        <dbReference type="ARBA" id="ARBA00000294"/>
    </source>
</evidence>
<comment type="function">
    <text evidence="8 9">Removes the N-terminal methionine from nascent proteins. The N-terminal methionine is often cleaved when the second residue in the primary sequence is small and uncharged (Met-Ala-, Cys, Gly, Pro, Ser, Thr, or Val).</text>
</comment>
<comment type="cofactor">
    <cofactor evidence="2">
        <name>Mn(2+)</name>
        <dbReference type="ChEBI" id="CHEBI:29035"/>
    </cofactor>
</comment>
<dbReference type="GO" id="GO:0046872">
    <property type="term" value="F:metal ion binding"/>
    <property type="evidence" value="ECO:0007669"/>
    <property type="project" value="UniProtKB-UniRule"/>
</dbReference>
<comment type="catalytic activity">
    <reaction evidence="1 8 9">
        <text>Release of N-terminal amino acids, preferentially methionine, from peptides and arylamides.</text>
        <dbReference type="EC" id="3.4.11.18"/>
    </reaction>
</comment>
<evidence type="ECO:0000313" key="12">
    <source>
        <dbReference type="Proteomes" id="UP000607197"/>
    </source>
</evidence>
<dbReference type="RefSeq" id="WP_188975604.1">
    <property type="nucleotide sequence ID" value="NZ_BMPG01000001.1"/>
</dbReference>
<evidence type="ECO:0000256" key="3">
    <source>
        <dbReference type="ARBA" id="ARBA00001954"/>
    </source>
</evidence>
<dbReference type="InterPro" id="IPR028595">
    <property type="entry name" value="MetAP_archaeal"/>
</dbReference>
<feature type="binding site" evidence="8">
    <location>
        <position position="101"/>
    </location>
    <ligand>
        <name>a divalent metal cation</name>
        <dbReference type="ChEBI" id="CHEBI:60240"/>
        <label>2</label>
        <note>catalytic</note>
    </ligand>
</feature>
<dbReference type="InterPro" id="IPR036388">
    <property type="entry name" value="WH-like_DNA-bd_sf"/>
</dbReference>
<feature type="binding site" evidence="8">
    <location>
        <position position="161"/>
    </location>
    <ligand>
        <name>a divalent metal cation</name>
        <dbReference type="ChEBI" id="CHEBI:60240"/>
        <label>2</label>
        <note>catalytic</note>
    </ligand>
</feature>
<dbReference type="HAMAP" id="MF_01975">
    <property type="entry name" value="MetAP_2_arc"/>
    <property type="match status" value="1"/>
</dbReference>
<comment type="similarity">
    <text evidence="8">Belongs to the peptidase M24A family. Methionine aminopeptidase archaeal type 2 subfamily.</text>
</comment>
<dbReference type="Proteomes" id="UP000607197">
    <property type="component" value="Unassembled WGS sequence"/>
</dbReference>